<proteinExistence type="predicted"/>
<dbReference type="InterPro" id="IPR019749">
    <property type="entry name" value="Band_41_domain"/>
</dbReference>
<evidence type="ECO:0000256" key="2">
    <source>
        <dbReference type="ARBA" id="ARBA00022833"/>
    </source>
</evidence>
<dbReference type="Gene3D" id="3.30.40.10">
    <property type="entry name" value="Zinc/RING finger domain, C3HC4 (zinc finger)"/>
    <property type="match status" value="1"/>
</dbReference>
<evidence type="ECO:0000256" key="1">
    <source>
        <dbReference type="ARBA" id="ARBA00022771"/>
    </source>
</evidence>
<dbReference type="PROSITE" id="PS50057">
    <property type="entry name" value="FERM_3"/>
    <property type="match status" value="1"/>
</dbReference>
<dbReference type="SUPFAM" id="SSF54236">
    <property type="entry name" value="Ubiquitin-like"/>
    <property type="match status" value="1"/>
</dbReference>
<dbReference type="EMBL" id="JAKMXF010000033">
    <property type="protein sequence ID" value="KAI6660392.1"/>
    <property type="molecule type" value="Genomic_DNA"/>
</dbReference>
<dbReference type="SMART" id="SM00295">
    <property type="entry name" value="B41"/>
    <property type="match status" value="1"/>
</dbReference>
<evidence type="ECO:0000313" key="7">
    <source>
        <dbReference type="Proteomes" id="UP001165289"/>
    </source>
</evidence>
<feature type="domain" description="FERM" evidence="4">
    <location>
        <begin position="10"/>
        <end position="312"/>
    </location>
</feature>
<dbReference type="Proteomes" id="UP001165289">
    <property type="component" value="Unassembled WGS sequence"/>
</dbReference>
<keyword evidence="1 3" id="KW-0479">Metal-binding</keyword>
<dbReference type="Pfam" id="PF13920">
    <property type="entry name" value="zf-C3HC4_3"/>
    <property type="match status" value="1"/>
</dbReference>
<evidence type="ECO:0000259" key="5">
    <source>
        <dbReference type="PROSITE" id="PS50089"/>
    </source>
</evidence>
<dbReference type="SUPFAM" id="SSF57850">
    <property type="entry name" value="RING/U-box"/>
    <property type="match status" value="1"/>
</dbReference>
<protein>
    <submittedName>
        <fullName evidence="6">E3 ubiquitin-protein ligase MYLIP isoform X1</fullName>
    </submittedName>
</protein>
<dbReference type="InterPro" id="IPR029071">
    <property type="entry name" value="Ubiquitin-like_domsf"/>
</dbReference>
<reference evidence="6 7" key="1">
    <citation type="journal article" date="2023" name="BMC Biol.">
        <title>The compact genome of the sponge Oopsacas minuta (Hexactinellida) is lacking key metazoan core genes.</title>
        <authorList>
            <person name="Santini S."/>
            <person name="Schenkelaars Q."/>
            <person name="Jourda C."/>
            <person name="Duchesne M."/>
            <person name="Belahbib H."/>
            <person name="Rocher C."/>
            <person name="Selva M."/>
            <person name="Riesgo A."/>
            <person name="Vervoort M."/>
            <person name="Leys S.P."/>
            <person name="Kodjabachian L."/>
            <person name="Le Bivic A."/>
            <person name="Borchiellini C."/>
            <person name="Claverie J.M."/>
            <person name="Renard E."/>
        </authorList>
    </citation>
    <scope>NUCLEOTIDE SEQUENCE [LARGE SCALE GENOMIC DNA]</scope>
    <source>
        <strain evidence="6">SPO-2</strain>
    </source>
</reference>
<sequence length="443" mass="51034">MPADTRNSQRLYYVLLPDGEILEIYSRRPDITSGDEIFNEACRRIQLIEIDFFGLKHKEYPTVPERWINLKNILQIEIGSKPTNMSHRAFYRFSLQIKFYAPPYMMLTSKCRYLFYLVEKSKFLDNNFSLSFYEKIEIGSLLARIDCESNLTEADNYSQFIPDRTKIGSRIILASHIAYNHAIDIQLGIESTLRNDSIISFLRKLYYHNEYGRHWYTSLLFGLRDLEIKGSLAIGISEVVITDSAGDEFYKFSLSDITKVQKSVTGEFTIILKDSRESLLYKNISVLSLEQECSTELYRLMAETVCFYLFDKVTPEFRDKLLPTGSNTHIYLYDIKMTICEAFCNYSSQVLDASSSRLNLALKLSDKMPDNSSQPTGNTCNKLQSLRCKICLSSPIEVVFTECGHAACCINCWFCNINSCPICRAPLQWYTAKPIICTLRALQ</sequence>
<dbReference type="InterPro" id="IPR000299">
    <property type="entry name" value="FERM_domain"/>
</dbReference>
<name>A0AAV7KGC3_9METZ</name>
<dbReference type="InterPro" id="IPR013083">
    <property type="entry name" value="Znf_RING/FYVE/PHD"/>
</dbReference>
<comment type="caution">
    <text evidence="6">The sequence shown here is derived from an EMBL/GenBank/DDBJ whole genome shotgun (WGS) entry which is preliminary data.</text>
</comment>
<dbReference type="AlphaFoldDB" id="A0AAV7KGC3"/>
<keyword evidence="1 3" id="KW-0863">Zinc-finger</keyword>
<evidence type="ECO:0000259" key="4">
    <source>
        <dbReference type="PROSITE" id="PS50057"/>
    </source>
</evidence>
<gene>
    <name evidence="6" type="ORF">LOD99_13978</name>
</gene>
<organism evidence="6 7">
    <name type="scientific">Oopsacas minuta</name>
    <dbReference type="NCBI Taxonomy" id="111878"/>
    <lineage>
        <taxon>Eukaryota</taxon>
        <taxon>Metazoa</taxon>
        <taxon>Porifera</taxon>
        <taxon>Hexactinellida</taxon>
        <taxon>Hexasterophora</taxon>
        <taxon>Lyssacinosida</taxon>
        <taxon>Leucopsacidae</taxon>
        <taxon>Oopsacas</taxon>
    </lineage>
</organism>
<keyword evidence="2" id="KW-0862">Zinc</keyword>
<accession>A0AAV7KGC3</accession>
<dbReference type="InterPro" id="IPR001841">
    <property type="entry name" value="Znf_RING"/>
</dbReference>
<dbReference type="Gene3D" id="3.10.20.90">
    <property type="entry name" value="Phosphatidylinositol 3-kinase Catalytic Subunit, Chain A, domain 1"/>
    <property type="match status" value="1"/>
</dbReference>
<keyword evidence="7" id="KW-1185">Reference proteome</keyword>
<feature type="domain" description="RING-type" evidence="5">
    <location>
        <begin position="388"/>
        <end position="424"/>
    </location>
</feature>
<dbReference type="GO" id="GO:0008270">
    <property type="term" value="F:zinc ion binding"/>
    <property type="evidence" value="ECO:0007669"/>
    <property type="project" value="UniProtKB-KW"/>
</dbReference>
<evidence type="ECO:0000313" key="6">
    <source>
        <dbReference type="EMBL" id="KAI6660392.1"/>
    </source>
</evidence>
<evidence type="ECO:0000256" key="3">
    <source>
        <dbReference type="PROSITE-ProRule" id="PRU00175"/>
    </source>
</evidence>
<dbReference type="PROSITE" id="PS50089">
    <property type="entry name" value="ZF_RING_2"/>
    <property type="match status" value="1"/>
</dbReference>